<evidence type="ECO:0000313" key="3">
    <source>
        <dbReference type="Proteomes" id="UP000765509"/>
    </source>
</evidence>
<dbReference type="EMBL" id="AVOT02016288">
    <property type="protein sequence ID" value="MBW0501378.1"/>
    <property type="molecule type" value="Genomic_DNA"/>
</dbReference>
<dbReference type="Pfam" id="PF17919">
    <property type="entry name" value="RT_RNaseH_2"/>
    <property type="match status" value="1"/>
</dbReference>
<organism evidence="2 3">
    <name type="scientific">Austropuccinia psidii MF-1</name>
    <dbReference type="NCBI Taxonomy" id="1389203"/>
    <lineage>
        <taxon>Eukaryota</taxon>
        <taxon>Fungi</taxon>
        <taxon>Dikarya</taxon>
        <taxon>Basidiomycota</taxon>
        <taxon>Pucciniomycotina</taxon>
        <taxon>Pucciniomycetes</taxon>
        <taxon>Pucciniales</taxon>
        <taxon>Sphaerophragmiaceae</taxon>
        <taxon>Austropuccinia</taxon>
    </lineage>
</organism>
<name>A0A9Q3DGQ7_9BASI</name>
<dbReference type="InterPro" id="IPR041577">
    <property type="entry name" value="RT_RNaseH_2"/>
</dbReference>
<dbReference type="InterPro" id="IPR043502">
    <property type="entry name" value="DNA/RNA_pol_sf"/>
</dbReference>
<dbReference type="AlphaFoldDB" id="A0A9Q3DGQ7"/>
<gene>
    <name evidence="2" type="ORF">O181_041093</name>
</gene>
<evidence type="ECO:0000259" key="1">
    <source>
        <dbReference type="Pfam" id="PF17919"/>
    </source>
</evidence>
<reference evidence="2" key="1">
    <citation type="submission" date="2021-03" db="EMBL/GenBank/DDBJ databases">
        <title>Draft genome sequence of rust myrtle Austropuccinia psidii MF-1, a brazilian biotype.</title>
        <authorList>
            <person name="Quecine M.C."/>
            <person name="Pachon D.M.R."/>
            <person name="Bonatelli M.L."/>
            <person name="Correr F.H."/>
            <person name="Franceschini L.M."/>
            <person name="Leite T.F."/>
            <person name="Margarido G.R.A."/>
            <person name="Almeida C.A."/>
            <person name="Ferrarezi J.A."/>
            <person name="Labate C.A."/>
        </authorList>
    </citation>
    <scope>NUCLEOTIDE SEQUENCE</scope>
    <source>
        <strain evidence="2">MF-1</strain>
    </source>
</reference>
<dbReference type="PANTHER" id="PTHR34072">
    <property type="entry name" value="ENZYMATIC POLYPROTEIN-RELATED"/>
    <property type="match status" value="1"/>
</dbReference>
<proteinExistence type="predicted"/>
<sequence length="166" mass="18831">MVFEMIQAYDKIKYALTNGPLLLMSDWKLPFKLYIAAFGEGLGAALDQIPIVNDNAYEVPVCFISREIKPTEASYGESQMECLCLVLIWKPYIIVFMVVHMLRWKIAIQEYRCNMTIVHKAGNIERNADGLNRWALPNTSDNPAFFPTNAEPRIPTEGIKITDVGT</sequence>
<comment type="caution">
    <text evidence="2">The sequence shown here is derived from an EMBL/GenBank/DDBJ whole genome shotgun (WGS) entry which is preliminary data.</text>
</comment>
<accession>A0A9Q3DGQ7</accession>
<keyword evidence="3" id="KW-1185">Reference proteome</keyword>
<protein>
    <recommendedName>
        <fullName evidence="1">Reverse transcriptase/retrotransposon-derived protein RNase H-like domain-containing protein</fullName>
    </recommendedName>
</protein>
<evidence type="ECO:0000313" key="2">
    <source>
        <dbReference type="EMBL" id="MBW0501378.1"/>
    </source>
</evidence>
<dbReference type="OrthoDB" id="5593162at2759"/>
<dbReference type="SUPFAM" id="SSF56672">
    <property type="entry name" value="DNA/RNA polymerases"/>
    <property type="match status" value="1"/>
</dbReference>
<feature type="domain" description="Reverse transcriptase/retrotransposon-derived protein RNase H-like" evidence="1">
    <location>
        <begin position="5"/>
        <end position="88"/>
    </location>
</feature>
<dbReference type="Proteomes" id="UP000765509">
    <property type="component" value="Unassembled WGS sequence"/>
</dbReference>